<comment type="caution">
    <text evidence="6">The sequence shown here is derived from an EMBL/GenBank/DDBJ whole genome shotgun (WGS) entry which is preliminary data.</text>
</comment>
<feature type="DNA-binding region" description="H-T-H motif" evidence="4">
    <location>
        <begin position="26"/>
        <end position="45"/>
    </location>
</feature>
<gene>
    <name evidence="6" type="ORF">ACFP3T_09780</name>
</gene>
<dbReference type="Proteomes" id="UP001596253">
    <property type="component" value="Unassembled WGS sequence"/>
</dbReference>
<sequence length="180" mass="20337">MTQSTRDRIIQTAADLIDQTGSSDITLAQIAKELGMTHAALYKHFKNKQALWEAVTMTWFNQTILTQVQPKPAATPTEQLHTWLWDLVNAKKQAFNTNPPMFALNTRYVDNNPLVLRAVLQPAYQTINTIMGYPATDTQTAEAILSAFATFMLPSFSTTWNLPDYQQRFEAIWQLIAASV</sequence>
<evidence type="ECO:0000256" key="1">
    <source>
        <dbReference type="ARBA" id="ARBA00023015"/>
    </source>
</evidence>
<dbReference type="PROSITE" id="PS50977">
    <property type="entry name" value="HTH_TETR_2"/>
    <property type="match status" value="1"/>
</dbReference>
<keyword evidence="3" id="KW-0804">Transcription</keyword>
<dbReference type="Pfam" id="PF17935">
    <property type="entry name" value="TetR_C_27"/>
    <property type="match status" value="1"/>
</dbReference>
<dbReference type="PRINTS" id="PR00455">
    <property type="entry name" value="HTHTETR"/>
</dbReference>
<dbReference type="PANTHER" id="PTHR30055">
    <property type="entry name" value="HTH-TYPE TRANSCRIPTIONAL REGULATOR RUTR"/>
    <property type="match status" value="1"/>
</dbReference>
<keyword evidence="1" id="KW-0805">Transcription regulation</keyword>
<evidence type="ECO:0000313" key="6">
    <source>
        <dbReference type="EMBL" id="MFC6164957.1"/>
    </source>
</evidence>
<evidence type="ECO:0000256" key="2">
    <source>
        <dbReference type="ARBA" id="ARBA00023125"/>
    </source>
</evidence>
<dbReference type="SUPFAM" id="SSF46689">
    <property type="entry name" value="Homeodomain-like"/>
    <property type="match status" value="1"/>
</dbReference>
<dbReference type="InterPro" id="IPR009057">
    <property type="entry name" value="Homeodomain-like_sf"/>
</dbReference>
<evidence type="ECO:0000313" key="7">
    <source>
        <dbReference type="Proteomes" id="UP001596253"/>
    </source>
</evidence>
<proteinExistence type="predicted"/>
<evidence type="ECO:0000256" key="4">
    <source>
        <dbReference type="PROSITE-ProRule" id="PRU00335"/>
    </source>
</evidence>
<dbReference type="PANTHER" id="PTHR30055:SF234">
    <property type="entry name" value="HTH-TYPE TRANSCRIPTIONAL REGULATOR BETI"/>
    <property type="match status" value="1"/>
</dbReference>
<keyword evidence="2 4" id="KW-0238">DNA-binding</keyword>
<evidence type="ECO:0000259" key="5">
    <source>
        <dbReference type="PROSITE" id="PS50977"/>
    </source>
</evidence>
<dbReference type="InterPro" id="IPR001647">
    <property type="entry name" value="HTH_TetR"/>
</dbReference>
<reference evidence="7" key="1">
    <citation type="journal article" date="2019" name="Int. J. Syst. Evol. Microbiol.">
        <title>The Global Catalogue of Microorganisms (GCM) 10K type strain sequencing project: providing services to taxonomists for standard genome sequencing and annotation.</title>
        <authorList>
            <consortium name="The Broad Institute Genomics Platform"/>
            <consortium name="The Broad Institute Genome Sequencing Center for Infectious Disease"/>
            <person name="Wu L."/>
            <person name="Ma J."/>
        </authorList>
    </citation>
    <scope>NUCLEOTIDE SEQUENCE [LARGE SCALE GENOMIC DNA]</scope>
    <source>
        <strain evidence="7">CCM 8932</strain>
    </source>
</reference>
<organism evidence="6 7">
    <name type="scientific">Lactiplantibacillus dongliensis</name>
    <dbReference type="NCBI Taxonomy" id="2559919"/>
    <lineage>
        <taxon>Bacteria</taxon>
        <taxon>Bacillati</taxon>
        <taxon>Bacillota</taxon>
        <taxon>Bacilli</taxon>
        <taxon>Lactobacillales</taxon>
        <taxon>Lactobacillaceae</taxon>
        <taxon>Lactiplantibacillus</taxon>
    </lineage>
</organism>
<dbReference type="InterPro" id="IPR041478">
    <property type="entry name" value="TetR_C_27"/>
</dbReference>
<dbReference type="RefSeq" id="WP_137639739.1">
    <property type="nucleotide sequence ID" value="NZ_BJDK01000009.1"/>
</dbReference>
<evidence type="ECO:0000256" key="3">
    <source>
        <dbReference type="ARBA" id="ARBA00023163"/>
    </source>
</evidence>
<keyword evidence="7" id="KW-1185">Reference proteome</keyword>
<dbReference type="Gene3D" id="1.10.357.10">
    <property type="entry name" value="Tetracycline Repressor, domain 2"/>
    <property type="match status" value="1"/>
</dbReference>
<dbReference type="Pfam" id="PF00440">
    <property type="entry name" value="TetR_N"/>
    <property type="match status" value="1"/>
</dbReference>
<name>A0ABW1R7X2_9LACO</name>
<dbReference type="EMBL" id="JBHSSD010000041">
    <property type="protein sequence ID" value="MFC6164957.1"/>
    <property type="molecule type" value="Genomic_DNA"/>
</dbReference>
<accession>A0ABW1R7X2</accession>
<protein>
    <submittedName>
        <fullName evidence="6">TetR/AcrR family transcriptional regulator</fullName>
    </submittedName>
</protein>
<feature type="domain" description="HTH tetR-type" evidence="5">
    <location>
        <begin position="3"/>
        <end position="63"/>
    </location>
</feature>
<dbReference type="InterPro" id="IPR050109">
    <property type="entry name" value="HTH-type_TetR-like_transc_reg"/>
</dbReference>